<dbReference type="EMBL" id="JADGKB010000114">
    <property type="protein sequence ID" value="KAJ3253276.1"/>
    <property type="molecule type" value="Genomic_DNA"/>
</dbReference>
<feature type="compositionally biased region" description="Low complexity" evidence="1">
    <location>
        <begin position="298"/>
        <end position="311"/>
    </location>
</feature>
<evidence type="ECO:0000313" key="3">
    <source>
        <dbReference type="Proteomes" id="UP001210925"/>
    </source>
</evidence>
<accession>A0AAD5UEX9</accession>
<keyword evidence="3" id="KW-1185">Reference proteome</keyword>
<comment type="caution">
    <text evidence="2">The sequence shown here is derived from an EMBL/GenBank/DDBJ whole genome shotgun (WGS) entry which is preliminary data.</text>
</comment>
<feature type="region of interest" description="Disordered" evidence="1">
    <location>
        <begin position="274"/>
        <end position="311"/>
    </location>
</feature>
<dbReference type="Proteomes" id="UP001210925">
    <property type="component" value="Unassembled WGS sequence"/>
</dbReference>
<evidence type="ECO:0000256" key="1">
    <source>
        <dbReference type="SAM" id="MobiDB-lite"/>
    </source>
</evidence>
<name>A0AAD5UEX9_9FUNG</name>
<organism evidence="2 3">
    <name type="scientific">Boothiomyces macroporosus</name>
    <dbReference type="NCBI Taxonomy" id="261099"/>
    <lineage>
        <taxon>Eukaryota</taxon>
        <taxon>Fungi</taxon>
        <taxon>Fungi incertae sedis</taxon>
        <taxon>Chytridiomycota</taxon>
        <taxon>Chytridiomycota incertae sedis</taxon>
        <taxon>Chytridiomycetes</taxon>
        <taxon>Rhizophydiales</taxon>
        <taxon>Terramycetaceae</taxon>
        <taxon>Boothiomyces</taxon>
    </lineage>
</organism>
<protein>
    <submittedName>
        <fullName evidence="2">Uncharacterized protein</fullName>
    </submittedName>
</protein>
<reference evidence="2" key="1">
    <citation type="submission" date="2020-05" db="EMBL/GenBank/DDBJ databases">
        <title>Phylogenomic resolution of chytrid fungi.</title>
        <authorList>
            <person name="Stajich J.E."/>
            <person name="Amses K."/>
            <person name="Simmons R."/>
            <person name="Seto K."/>
            <person name="Myers J."/>
            <person name="Bonds A."/>
            <person name="Quandt C.A."/>
            <person name="Barry K."/>
            <person name="Liu P."/>
            <person name="Grigoriev I."/>
            <person name="Longcore J.E."/>
            <person name="James T.Y."/>
        </authorList>
    </citation>
    <scope>NUCLEOTIDE SEQUENCE</scope>
    <source>
        <strain evidence="2">PLAUS21</strain>
    </source>
</reference>
<sequence>MFPPESIGNLNRISEILINQDPAVISKEQILGALHLQKQKTKKLLLHNDERVLYALVLFQALLYLDNGGIKGARNCYSYFGHFSINSWPEHYPSLASVEKHAKNLYIGYTNAMPDQRYQLPNDSSFNDLLILQDAISGEPSAQVKLAIKFKNMKPPNEVAADFWLMKAAQTGFIPQPDEIEVLESTFGKSKRQSIQSIASLNTNNSKNDKRMSVLSLRSLMLPEIMEKLQDHDLEESMSKRLSLKLDFLQDAPAVEQQDAVSVDVVAEQELAKVQDKPSNSSLNTMVSQPEPAPKMAPEPITGPITGPIAGPITEIKVQSEPKAQDSTVAAPEKSFGFCFCF</sequence>
<proteinExistence type="predicted"/>
<gene>
    <name evidence="2" type="ORF">HK103_000770</name>
</gene>
<evidence type="ECO:0000313" key="2">
    <source>
        <dbReference type="EMBL" id="KAJ3253276.1"/>
    </source>
</evidence>
<feature type="compositionally biased region" description="Polar residues" evidence="1">
    <location>
        <begin position="277"/>
        <end position="288"/>
    </location>
</feature>
<dbReference type="AlphaFoldDB" id="A0AAD5UEX9"/>